<dbReference type="GeneID" id="28726589"/>
<feature type="compositionally biased region" description="Low complexity" evidence="10">
    <location>
        <begin position="145"/>
        <end position="157"/>
    </location>
</feature>
<dbReference type="VEuPathDB" id="FungiDB:Malapachy_0182"/>
<comment type="subunit">
    <text evidence="9">Associates with 90S and pre-40S pre-ribosomal particles.</text>
</comment>
<dbReference type="GO" id="GO:0000462">
    <property type="term" value="P:maturation of SSU-rRNA from tricistronic rRNA transcript (SSU-rRNA, 5.8S rRNA, LSU-rRNA)"/>
    <property type="evidence" value="ECO:0007669"/>
    <property type="project" value="TreeGrafter"/>
</dbReference>
<evidence type="ECO:0000256" key="6">
    <source>
        <dbReference type="ARBA" id="ARBA00023242"/>
    </source>
</evidence>
<dbReference type="PANTHER" id="PTHR21738:SF0">
    <property type="entry name" value="RIBOSOMAL RNA PROCESSING PROTEIN 36 HOMOLOG"/>
    <property type="match status" value="1"/>
</dbReference>
<evidence type="ECO:0000313" key="12">
    <source>
        <dbReference type="Proteomes" id="UP000037751"/>
    </source>
</evidence>
<evidence type="ECO:0000256" key="1">
    <source>
        <dbReference type="ARBA" id="ARBA00004604"/>
    </source>
</evidence>
<dbReference type="RefSeq" id="XP_017991045.1">
    <property type="nucleotide sequence ID" value="XM_018134714.1"/>
</dbReference>
<organism evidence="11 12">
    <name type="scientific">Malassezia pachydermatis</name>
    <dbReference type="NCBI Taxonomy" id="77020"/>
    <lineage>
        <taxon>Eukaryota</taxon>
        <taxon>Fungi</taxon>
        <taxon>Dikarya</taxon>
        <taxon>Basidiomycota</taxon>
        <taxon>Ustilaginomycotina</taxon>
        <taxon>Malasseziomycetes</taxon>
        <taxon>Malasseziales</taxon>
        <taxon>Malasseziaceae</taxon>
        <taxon>Malassezia</taxon>
    </lineage>
</organism>
<dbReference type="PANTHER" id="PTHR21738">
    <property type="entry name" value="RIBOSOMAL RNA PROCESSING PROTEIN 36 HOMOLOG"/>
    <property type="match status" value="1"/>
</dbReference>
<evidence type="ECO:0000256" key="7">
    <source>
        <dbReference type="ARBA" id="ARBA00023274"/>
    </source>
</evidence>
<keyword evidence="4 9" id="KW-0698">rRNA processing</keyword>
<evidence type="ECO:0000313" key="11">
    <source>
        <dbReference type="EMBL" id="KOS13413.1"/>
    </source>
</evidence>
<dbReference type="GO" id="GO:0030686">
    <property type="term" value="C:90S preribosome"/>
    <property type="evidence" value="ECO:0007669"/>
    <property type="project" value="TreeGrafter"/>
</dbReference>
<sequence>MNDPSLFDWVATMSRATRASESSSDTDDAVASSSPMQAYEQEDEVSDVEDEGPGYAQFIDPEDEDEDEVDDESEAETDEADDSDESDEEDALRRELEAVPFDKLLKARRTLKQAQRGGRGNEGATMDLHQKRELAKQQLREMRATKASTSSSAAPASHDVETRETKNAPAVMSSRRPVSRRRNVVEPIQRAKARDPRFDSLSAGPVNLDLHAKSYKFLPDMYHNEIKSLRDTYGKLKRMEAHHAGPRAKSAQALQIRSEREKVELALRRAESQNNERVRRERERSVKSEFKKENQRRVDAGLKPYFPKRSEIQEAVLRKKFEGLAGSEGKSAALRKAMDRKRKKDSQRDKKSLDAALGGGARTDQWSSRRSSSDRTPPPRKRGRRG</sequence>
<keyword evidence="7 9" id="KW-0687">Ribonucleoprotein</keyword>
<reference evidence="11 12" key="1">
    <citation type="submission" date="2015-07" db="EMBL/GenBank/DDBJ databases">
        <title>Draft Genome Sequence of Malassezia furfur CBS1878 and Malassezia pachydermatis CBS1879.</title>
        <authorList>
            <person name="Triana S."/>
            <person name="Ohm R."/>
            <person name="Gonzalez A."/>
            <person name="DeCock H."/>
            <person name="Restrepo S."/>
            <person name="Celis A."/>
        </authorList>
    </citation>
    <scope>NUCLEOTIDE SEQUENCE [LARGE SCALE GENOMIC DNA]</scope>
    <source>
        <strain evidence="11 12">CBS 1879</strain>
    </source>
</reference>
<keyword evidence="5" id="KW-0175">Coiled coil</keyword>
<evidence type="ECO:0000256" key="9">
    <source>
        <dbReference type="RuleBase" id="RU368027"/>
    </source>
</evidence>
<dbReference type="Pfam" id="PF06102">
    <property type="entry name" value="RRP36"/>
    <property type="match status" value="1"/>
</dbReference>
<feature type="region of interest" description="Disordered" evidence="10">
    <location>
        <begin position="15"/>
        <end position="191"/>
    </location>
</feature>
<feature type="region of interest" description="Disordered" evidence="10">
    <location>
        <begin position="322"/>
        <end position="386"/>
    </location>
</feature>
<dbReference type="OrthoDB" id="448446at2759"/>
<evidence type="ECO:0000256" key="10">
    <source>
        <dbReference type="SAM" id="MobiDB-lite"/>
    </source>
</evidence>
<dbReference type="GO" id="GO:0005730">
    <property type="term" value="C:nucleolus"/>
    <property type="evidence" value="ECO:0007669"/>
    <property type="project" value="UniProtKB-SubCell"/>
</dbReference>
<evidence type="ECO:0000256" key="2">
    <source>
        <dbReference type="ARBA" id="ARBA00009418"/>
    </source>
</evidence>
<feature type="compositionally biased region" description="Low complexity" evidence="10">
    <location>
        <begin position="15"/>
        <end position="34"/>
    </location>
</feature>
<comment type="caution">
    <text evidence="11">The sequence shown here is derived from an EMBL/GenBank/DDBJ whole genome shotgun (WGS) entry which is preliminary data.</text>
</comment>
<keyword evidence="12" id="KW-1185">Reference proteome</keyword>
<name>A0A0M9VNJ0_9BASI</name>
<protein>
    <recommendedName>
        <fullName evidence="9">rRNA biogenesis protein RRP36</fullName>
    </recommendedName>
</protein>
<dbReference type="EMBL" id="LGAV01000006">
    <property type="protein sequence ID" value="KOS13413.1"/>
    <property type="molecule type" value="Genomic_DNA"/>
</dbReference>
<dbReference type="Proteomes" id="UP000037751">
    <property type="component" value="Unassembled WGS sequence"/>
</dbReference>
<comment type="similarity">
    <text evidence="2 9">Belongs to the RRP36 family.</text>
</comment>
<feature type="region of interest" description="Disordered" evidence="10">
    <location>
        <begin position="267"/>
        <end position="305"/>
    </location>
</feature>
<keyword evidence="3 9" id="KW-0690">Ribosome biogenesis</keyword>
<comment type="subcellular location">
    <subcellularLocation>
        <location evidence="1 9">Nucleus</location>
        <location evidence="1 9">Nucleolus</location>
    </subcellularLocation>
</comment>
<dbReference type="AlphaFoldDB" id="A0A0M9VNJ0"/>
<feature type="compositionally biased region" description="Basic and acidic residues" evidence="10">
    <location>
        <begin position="128"/>
        <end position="144"/>
    </location>
</feature>
<proteinExistence type="inferred from homology"/>
<dbReference type="InterPro" id="IPR009292">
    <property type="entry name" value="RRP36"/>
</dbReference>
<evidence type="ECO:0000256" key="5">
    <source>
        <dbReference type="ARBA" id="ARBA00023054"/>
    </source>
</evidence>
<comment type="function">
    <text evidence="8 9">Component of the 90S pre-ribosome involved in the maturation of rRNAs. Required for early cleavages of the pre-RNAs in the 40S ribosomal subunit maturation pathway.</text>
</comment>
<evidence type="ECO:0000256" key="8">
    <source>
        <dbReference type="ARBA" id="ARBA00025053"/>
    </source>
</evidence>
<feature type="compositionally biased region" description="Acidic residues" evidence="10">
    <location>
        <begin position="60"/>
        <end position="90"/>
    </location>
</feature>
<feature type="compositionally biased region" description="Acidic residues" evidence="10">
    <location>
        <begin position="40"/>
        <end position="52"/>
    </location>
</feature>
<feature type="compositionally biased region" description="Basic and acidic residues" evidence="10">
    <location>
        <begin position="267"/>
        <end position="300"/>
    </location>
</feature>
<keyword evidence="6 9" id="KW-0539">Nucleus</keyword>
<evidence type="ECO:0000256" key="3">
    <source>
        <dbReference type="ARBA" id="ARBA00022517"/>
    </source>
</evidence>
<evidence type="ECO:0000256" key="4">
    <source>
        <dbReference type="ARBA" id="ARBA00022552"/>
    </source>
</evidence>
<dbReference type="STRING" id="77020.A0A0M9VNJ0"/>
<gene>
    <name evidence="11" type="ORF">Malapachy_0182</name>
</gene>
<accession>A0A0M9VNJ0</accession>